<dbReference type="AlphaFoldDB" id="A0A9E8SLT2"/>
<proteinExistence type="predicted"/>
<dbReference type="Pfam" id="PF00356">
    <property type="entry name" value="LacI"/>
    <property type="match status" value="1"/>
</dbReference>
<dbReference type="Gene3D" id="1.10.260.40">
    <property type="entry name" value="lambda repressor-like DNA-binding domains"/>
    <property type="match status" value="1"/>
</dbReference>
<dbReference type="Gene3D" id="3.40.50.2300">
    <property type="match status" value="2"/>
</dbReference>
<dbReference type="KEGG" id="dpf:ON006_00965"/>
<dbReference type="InterPro" id="IPR000843">
    <property type="entry name" value="HTH_LacI"/>
</dbReference>
<reference evidence="5" key="1">
    <citation type="submission" date="2022-11" db="EMBL/GenBank/DDBJ databases">
        <title>Dyadobacter pollutisoli sp. nov., isolated from plastic dumped soil.</title>
        <authorList>
            <person name="Kim J.M."/>
            <person name="Kim K.R."/>
            <person name="Lee J.K."/>
            <person name="Hao L."/>
            <person name="Jeon C.O."/>
        </authorList>
    </citation>
    <scope>NUCLEOTIDE SEQUENCE</scope>
    <source>
        <strain evidence="5">U1</strain>
    </source>
</reference>
<dbReference type="Proteomes" id="UP001164653">
    <property type="component" value="Chromosome"/>
</dbReference>
<organism evidence="5 6">
    <name type="scientific">Dyadobacter pollutisoli</name>
    <dbReference type="NCBI Taxonomy" id="2910158"/>
    <lineage>
        <taxon>Bacteria</taxon>
        <taxon>Pseudomonadati</taxon>
        <taxon>Bacteroidota</taxon>
        <taxon>Cytophagia</taxon>
        <taxon>Cytophagales</taxon>
        <taxon>Spirosomataceae</taxon>
        <taxon>Dyadobacter</taxon>
    </lineage>
</organism>
<dbReference type="CDD" id="cd01392">
    <property type="entry name" value="HTH_LacI"/>
    <property type="match status" value="1"/>
</dbReference>
<dbReference type="SUPFAM" id="SSF53822">
    <property type="entry name" value="Periplasmic binding protein-like I"/>
    <property type="match status" value="1"/>
</dbReference>
<evidence type="ECO:0000256" key="2">
    <source>
        <dbReference type="ARBA" id="ARBA00023125"/>
    </source>
</evidence>
<dbReference type="GO" id="GO:0003700">
    <property type="term" value="F:DNA-binding transcription factor activity"/>
    <property type="evidence" value="ECO:0007669"/>
    <property type="project" value="TreeGrafter"/>
</dbReference>
<evidence type="ECO:0000313" key="5">
    <source>
        <dbReference type="EMBL" id="WAC12539.1"/>
    </source>
</evidence>
<evidence type="ECO:0000259" key="4">
    <source>
        <dbReference type="PROSITE" id="PS50932"/>
    </source>
</evidence>
<keyword evidence="3" id="KW-0804">Transcription</keyword>
<dbReference type="PROSITE" id="PS50932">
    <property type="entry name" value="HTH_LACI_2"/>
    <property type="match status" value="1"/>
</dbReference>
<evidence type="ECO:0000313" key="6">
    <source>
        <dbReference type="Proteomes" id="UP001164653"/>
    </source>
</evidence>
<dbReference type="CDD" id="cd06267">
    <property type="entry name" value="PBP1_LacI_sugar_binding-like"/>
    <property type="match status" value="1"/>
</dbReference>
<dbReference type="RefSeq" id="WP_244823239.1">
    <property type="nucleotide sequence ID" value="NZ_CP112998.1"/>
</dbReference>
<dbReference type="EMBL" id="CP112998">
    <property type="protein sequence ID" value="WAC12539.1"/>
    <property type="molecule type" value="Genomic_DNA"/>
</dbReference>
<dbReference type="Pfam" id="PF13377">
    <property type="entry name" value="Peripla_BP_3"/>
    <property type="match status" value="1"/>
</dbReference>
<sequence length="348" mass="38263">MKKKATIVDIALRLGITPSAVSKALSGNTRISDETRSAVRAMAKELDYQPNIMASALRTGKSGLIGILVPGIQYGFFSTAIKGAEELLSDAGYNVIICQSRDSARHEKKQLEGLMRAKVEGVIASLGMETIDVEFYKALAKEVPLVMFDRVFESESICSVVIDDFIGAVKAVDHLVEMGYQRIAHMGGHSHILAFDRRIRGYKYALAKHNLPVNEDYIYECSPNKDEGVVAMERLFQLPEPPDAILAASDFLALGVVNYAKSHHLNVPEDLGVVGFSNEEFTRHLTPSLTSVDQFSESMGEVAAQLLLDQLSRARKGSSMVVQQRVLVPRLVIRESSFPKKREPVLAA</sequence>
<gene>
    <name evidence="5" type="ORF">ON006_00965</name>
</gene>
<dbReference type="InterPro" id="IPR046335">
    <property type="entry name" value="LacI/GalR-like_sensor"/>
</dbReference>
<protein>
    <submittedName>
        <fullName evidence="5">LacI family DNA-binding transcriptional regulator</fullName>
    </submittedName>
</protein>
<dbReference type="SUPFAM" id="SSF47413">
    <property type="entry name" value="lambda repressor-like DNA-binding domains"/>
    <property type="match status" value="1"/>
</dbReference>
<keyword evidence="6" id="KW-1185">Reference proteome</keyword>
<dbReference type="PANTHER" id="PTHR30146">
    <property type="entry name" value="LACI-RELATED TRANSCRIPTIONAL REPRESSOR"/>
    <property type="match status" value="1"/>
</dbReference>
<keyword evidence="2 5" id="KW-0238">DNA-binding</keyword>
<evidence type="ECO:0000256" key="1">
    <source>
        <dbReference type="ARBA" id="ARBA00023015"/>
    </source>
</evidence>
<dbReference type="PANTHER" id="PTHR30146:SF109">
    <property type="entry name" value="HTH-TYPE TRANSCRIPTIONAL REGULATOR GALS"/>
    <property type="match status" value="1"/>
</dbReference>
<evidence type="ECO:0000256" key="3">
    <source>
        <dbReference type="ARBA" id="ARBA00023163"/>
    </source>
</evidence>
<dbReference type="InterPro" id="IPR028082">
    <property type="entry name" value="Peripla_BP_I"/>
</dbReference>
<dbReference type="InterPro" id="IPR010982">
    <property type="entry name" value="Lambda_DNA-bd_dom_sf"/>
</dbReference>
<dbReference type="GO" id="GO:0000976">
    <property type="term" value="F:transcription cis-regulatory region binding"/>
    <property type="evidence" value="ECO:0007669"/>
    <property type="project" value="TreeGrafter"/>
</dbReference>
<keyword evidence="1" id="KW-0805">Transcription regulation</keyword>
<feature type="domain" description="HTH lacI-type" evidence="4">
    <location>
        <begin position="5"/>
        <end position="59"/>
    </location>
</feature>
<accession>A0A9E8SLT2</accession>
<name>A0A9E8SLT2_9BACT</name>
<dbReference type="SMART" id="SM00354">
    <property type="entry name" value="HTH_LACI"/>
    <property type="match status" value="1"/>
</dbReference>